<protein>
    <submittedName>
        <fullName evidence="2">Uncharacterized protein</fullName>
    </submittedName>
</protein>
<evidence type="ECO:0000256" key="1">
    <source>
        <dbReference type="SAM" id="Phobius"/>
    </source>
</evidence>
<feature type="transmembrane region" description="Helical" evidence="1">
    <location>
        <begin position="12"/>
        <end position="42"/>
    </location>
</feature>
<evidence type="ECO:0000313" key="2">
    <source>
        <dbReference type="EMBL" id="MBK1783679.1"/>
    </source>
</evidence>
<dbReference type="EMBL" id="JAENJH010000001">
    <property type="protein sequence ID" value="MBK1783679.1"/>
    <property type="molecule type" value="Genomic_DNA"/>
</dbReference>
<keyword evidence="1" id="KW-1133">Transmembrane helix</keyword>
<feature type="transmembrane region" description="Helical" evidence="1">
    <location>
        <begin position="54"/>
        <end position="76"/>
    </location>
</feature>
<evidence type="ECO:0000313" key="3">
    <source>
        <dbReference type="Proteomes" id="UP000635245"/>
    </source>
</evidence>
<reference evidence="2" key="1">
    <citation type="submission" date="2020-12" db="EMBL/GenBank/DDBJ databases">
        <title>Prauserella sp. ASG 168, a novel actinomycete isolated from cave rock.</title>
        <authorList>
            <person name="Suriyachadkun C."/>
        </authorList>
    </citation>
    <scope>NUCLEOTIDE SEQUENCE</scope>
    <source>
        <strain evidence="2">ASG 168</strain>
    </source>
</reference>
<keyword evidence="3" id="KW-1185">Reference proteome</keyword>
<accession>A0A934QQ52</accession>
<comment type="caution">
    <text evidence="2">The sequence shown here is derived from an EMBL/GenBank/DDBJ whole genome shotgun (WGS) entry which is preliminary data.</text>
</comment>
<proteinExistence type="predicted"/>
<dbReference type="Proteomes" id="UP000635245">
    <property type="component" value="Unassembled WGS sequence"/>
</dbReference>
<keyword evidence="1" id="KW-0472">Membrane</keyword>
<name>A0A934QQ52_9PSEU</name>
<organism evidence="2 3">
    <name type="scientific">Prauserella cavernicola</name>
    <dbReference type="NCBI Taxonomy" id="2800127"/>
    <lineage>
        <taxon>Bacteria</taxon>
        <taxon>Bacillati</taxon>
        <taxon>Actinomycetota</taxon>
        <taxon>Actinomycetes</taxon>
        <taxon>Pseudonocardiales</taxon>
        <taxon>Pseudonocardiaceae</taxon>
        <taxon>Prauserella</taxon>
    </lineage>
</organism>
<gene>
    <name evidence="2" type="ORF">JHE00_05010</name>
</gene>
<dbReference type="RefSeq" id="WP_200315174.1">
    <property type="nucleotide sequence ID" value="NZ_JAENJH010000001.1"/>
</dbReference>
<dbReference type="AlphaFoldDB" id="A0A934QQ52"/>
<sequence length="85" mass="8928">MTTALADRAQTVCRAAFVVTLLIFLALATILVGTQVVGVLFLQASWVSWAADALLVPSITAGVVFGLVGFVGGYLMPKDQDEAQE</sequence>
<keyword evidence="1" id="KW-0812">Transmembrane</keyword>